<reference evidence="2" key="1">
    <citation type="journal article" date="2014" name="Front. Microbiol.">
        <title>High frequency of phylogenetically diverse reductive dehalogenase-homologous genes in deep subseafloor sedimentary metagenomes.</title>
        <authorList>
            <person name="Kawai M."/>
            <person name="Futagami T."/>
            <person name="Toyoda A."/>
            <person name="Takaki Y."/>
            <person name="Nishi S."/>
            <person name="Hori S."/>
            <person name="Arai W."/>
            <person name="Tsubouchi T."/>
            <person name="Morono Y."/>
            <person name="Uchiyama I."/>
            <person name="Ito T."/>
            <person name="Fujiyama A."/>
            <person name="Inagaki F."/>
            <person name="Takami H."/>
        </authorList>
    </citation>
    <scope>NUCLEOTIDE SEQUENCE</scope>
    <source>
        <strain evidence="2">Expedition CK06-06</strain>
    </source>
</reference>
<accession>X1I1J0</accession>
<name>X1I1J0_9ZZZZ</name>
<dbReference type="EMBL" id="BARU01030255">
    <property type="protein sequence ID" value="GAH75562.1"/>
    <property type="molecule type" value="Genomic_DNA"/>
</dbReference>
<dbReference type="PANTHER" id="PTHR10625:SF10">
    <property type="entry name" value="HISTONE DEACETYLASE HDAC1"/>
    <property type="match status" value="1"/>
</dbReference>
<gene>
    <name evidence="2" type="ORF">S03H2_48041</name>
</gene>
<evidence type="ECO:0000259" key="1">
    <source>
        <dbReference type="Pfam" id="PF00850"/>
    </source>
</evidence>
<comment type="caution">
    <text evidence="2">The sequence shown here is derived from an EMBL/GenBank/DDBJ whole genome shotgun (WGS) entry which is preliminary data.</text>
</comment>
<dbReference type="InterPro" id="IPR037138">
    <property type="entry name" value="His_deacetylse_dom_sf"/>
</dbReference>
<organism evidence="2">
    <name type="scientific">marine sediment metagenome</name>
    <dbReference type="NCBI Taxonomy" id="412755"/>
    <lineage>
        <taxon>unclassified sequences</taxon>
        <taxon>metagenomes</taxon>
        <taxon>ecological metagenomes</taxon>
    </lineage>
</organism>
<feature type="domain" description="Histone deacetylase" evidence="1">
    <location>
        <begin position="2"/>
        <end position="114"/>
    </location>
</feature>
<protein>
    <recommendedName>
        <fullName evidence="1">Histone deacetylase domain-containing protein</fullName>
    </recommendedName>
</protein>
<dbReference type="GO" id="GO:0040029">
    <property type="term" value="P:epigenetic regulation of gene expression"/>
    <property type="evidence" value="ECO:0007669"/>
    <property type="project" value="TreeGrafter"/>
</dbReference>
<dbReference type="Pfam" id="PF00850">
    <property type="entry name" value="Hist_deacetyl"/>
    <property type="match status" value="1"/>
</dbReference>
<proteinExistence type="predicted"/>
<dbReference type="PANTHER" id="PTHR10625">
    <property type="entry name" value="HISTONE DEACETYLASE HDAC1-RELATED"/>
    <property type="match status" value="1"/>
</dbReference>
<dbReference type="GO" id="GO:0004407">
    <property type="term" value="F:histone deacetylase activity"/>
    <property type="evidence" value="ECO:0007669"/>
    <property type="project" value="TreeGrafter"/>
</dbReference>
<dbReference type="Gene3D" id="3.40.800.20">
    <property type="entry name" value="Histone deacetylase domain"/>
    <property type="match status" value="1"/>
</dbReference>
<evidence type="ECO:0000313" key="2">
    <source>
        <dbReference type="EMBL" id="GAH75562.1"/>
    </source>
</evidence>
<dbReference type="AlphaFoldDB" id="X1I1J0"/>
<dbReference type="InterPro" id="IPR023696">
    <property type="entry name" value="Ureohydrolase_dom_sf"/>
</dbReference>
<sequence length="147" mass="16175">LDEIGEGKGKGFTANFPLPPGTGDTGLEVVMEEFILQLLVQYKPDMLLISIGFDPHWRDPLGHLALSAAGFGDLIRRMAEWAEINCSGRIALFLEGGYDLEAGAACLQAAVAALLDFEWQDYLGPPPTPEGNSWRPIIREAHRIWKI</sequence>
<dbReference type="InterPro" id="IPR023801">
    <property type="entry name" value="His_deacetylse_dom"/>
</dbReference>
<dbReference type="SUPFAM" id="SSF52768">
    <property type="entry name" value="Arginase/deacetylase"/>
    <property type="match status" value="1"/>
</dbReference>
<feature type="non-terminal residue" evidence="2">
    <location>
        <position position="1"/>
    </location>
</feature>